<name>A0ABS5C3T9_9BACT</name>
<keyword evidence="1" id="KW-0732">Signal</keyword>
<gene>
    <name evidence="2" type="ORF">J8F10_34370</name>
</gene>
<protein>
    <submittedName>
        <fullName evidence="2">TIGR03066 family protein</fullName>
    </submittedName>
</protein>
<comment type="caution">
    <text evidence="2">The sequence shown here is derived from an EMBL/GenBank/DDBJ whole genome shotgun (WGS) entry which is preliminary data.</text>
</comment>
<reference evidence="2 3" key="1">
    <citation type="submission" date="2021-04" db="EMBL/GenBank/DDBJ databases">
        <authorList>
            <person name="Ivanova A."/>
        </authorList>
    </citation>
    <scope>NUCLEOTIDE SEQUENCE [LARGE SCALE GENOMIC DNA]</scope>
    <source>
        <strain evidence="2 3">G18</strain>
    </source>
</reference>
<dbReference type="RefSeq" id="WP_210661590.1">
    <property type="nucleotide sequence ID" value="NZ_JAGKQQ010000001.1"/>
</dbReference>
<organism evidence="2 3">
    <name type="scientific">Gemmata palustris</name>
    <dbReference type="NCBI Taxonomy" id="2822762"/>
    <lineage>
        <taxon>Bacteria</taxon>
        <taxon>Pseudomonadati</taxon>
        <taxon>Planctomycetota</taxon>
        <taxon>Planctomycetia</taxon>
        <taxon>Gemmatales</taxon>
        <taxon>Gemmataceae</taxon>
        <taxon>Gemmata</taxon>
    </lineage>
</organism>
<dbReference type="NCBIfam" id="TIGR03066">
    <property type="entry name" value="Gem_osc_para_1"/>
    <property type="match status" value="1"/>
</dbReference>
<sequence>MKTLLAAVFGLAVFALAGHARADDTPKLLGKWEITKSTGDSPVGAIVEFAKEGKLTVTIKDNDKDVKLEGTYKLDGKKLAVKLTLNEQKIEHDLTVTFKGDDGLELEDGDKKVDTLKKKK</sequence>
<feature type="signal peptide" evidence="1">
    <location>
        <begin position="1"/>
        <end position="22"/>
    </location>
</feature>
<feature type="chain" id="PRO_5045486665" evidence="1">
    <location>
        <begin position="23"/>
        <end position="120"/>
    </location>
</feature>
<dbReference type="Proteomes" id="UP000676565">
    <property type="component" value="Unassembled WGS sequence"/>
</dbReference>
<evidence type="ECO:0000313" key="2">
    <source>
        <dbReference type="EMBL" id="MBP3960342.1"/>
    </source>
</evidence>
<evidence type="ECO:0000256" key="1">
    <source>
        <dbReference type="SAM" id="SignalP"/>
    </source>
</evidence>
<dbReference type="EMBL" id="JAGKQQ010000001">
    <property type="protein sequence ID" value="MBP3960342.1"/>
    <property type="molecule type" value="Genomic_DNA"/>
</dbReference>
<proteinExistence type="predicted"/>
<keyword evidence="3" id="KW-1185">Reference proteome</keyword>
<accession>A0ABS5C3T9</accession>
<evidence type="ECO:0000313" key="3">
    <source>
        <dbReference type="Proteomes" id="UP000676565"/>
    </source>
</evidence>